<dbReference type="Pfam" id="PF00578">
    <property type="entry name" value="AhpC-TSA"/>
    <property type="match status" value="1"/>
</dbReference>
<dbReference type="PATRIC" id="fig|1261127.3.peg.1019"/>
<dbReference type="AlphaFoldDB" id="A0A0F6TUB0"/>
<dbReference type="PANTHER" id="PTHR42852">
    <property type="entry name" value="THIOL:DISULFIDE INTERCHANGE PROTEIN DSBE"/>
    <property type="match status" value="1"/>
</dbReference>
<proteinExistence type="predicted"/>
<dbReference type="EMBL" id="CP011132">
    <property type="protein sequence ID" value="AKE58546.1"/>
    <property type="molecule type" value="Genomic_DNA"/>
</dbReference>
<dbReference type="OrthoDB" id="9796554at2"/>
<gene>
    <name evidence="2" type="ORF">F384_04990</name>
</gene>
<feature type="domain" description="Thioredoxin" evidence="1">
    <location>
        <begin position="32"/>
        <end position="168"/>
    </location>
</feature>
<dbReference type="KEGG" id="cama:F384_04990"/>
<dbReference type="Proteomes" id="UP000034085">
    <property type="component" value="Chromosome"/>
</dbReference>
<dbReference type="SUPFAM" id="SSF52833">
    <property type="entry name" value="Thioredoxin-like"/>
    <property type="match status" value="1"/>
</dbReference>
<dbReference type="GO" id="GO:0016491">
    <property type="term" value="F:oxidoreductase activity"/>
    <property type="evidence" value="ECO:0007669"/>
    <property type="project" value="InterPro"/>
</dbReference>
<sequence>MVSKLRRWLREGLIFLILLAGGMLLMDAWRAPQAPTAFDSMPLYTLEGDRVTLAALSEEEPLLIYFWATWCGVCRYTTPDVARLQAQGKNVLTIALRSGDEQTLRRWLARKELSFPVVNDASGALSRRWDISVTPTLVVVSKGQVVSTTSGWTSYWGMLLRLWWAKIS</sequence>
<evidence type="ECO:0000313" key="2">
    <source>
        <dbReference type="EMBL" id="AKE58546.1"/>
    </source>
</evidence>
<name>A0A0F6TUB0_CITAM</name>
<dbReference type="GO" id="GO:0016209">
    <property type="term" value="F:antioxidant activity"/>
    <property type="evidence" value="ECO:0007669"/>
    <property type="project" value="InterPro"/>
</dbReference>
<evidence type="ECO:0000313" key="3">
    <source>
        <dbReference type="Proteomes" id="UP000034085"/>
    </source>
</evidence>
<dbReference type="PROSITE" id="PS51352">
    <property type="entry name" value="THIOREDOXIN_2"/>
    <property type="match status" value="1"/>
</dbReference>
<dbReference type="PANTHER" id="PTHR42852:SF17">
    <property type="entry name" value="THIOREDOXIN-LIKE PROTEIN HI_1115"/>
    <property type="match status" value="1"/>
</dbReference>
<reference evidence="2 3" key="1">
    <citation type="journal article" date="2013" name="Appl. Microbiol. Biotechnol.">
        <title>Glycerol assimilation and production of 1,3-propanediol by Citrobacter amalonaticus Y19.</title>
        <authorList>
            <person name="Ainala S.K."/>
            <person name="Ashok S."/>
            <person name="Ko Y."/>
            <person name="Park S."/>
        </authorList>
    </citation>
    <scope>NUCLEOTIDE SEQUENCE [LARGE SCALE GENOMIC DNA]</scope>
    <source>
        <strain evidence="2 3">Y19</strain>
    </source>
</reference>
<dbReference type="InterPro" id="IPR000866">
    <property type="entry name" value="AhpC/TSA"/>
</dbReference>
<dbReference type="InterPro" id="IPR050553">
    <property type="entry name" value="Thioredoxin_ResA/DsbE_sf"/>
</dbReference>
<dbReference type="HOGENOM" id="CLU_042529_10_1_6"/>
<evidence type="ECO:0000259" key="1">
    <source>
        <dbReference type="PROSITE" id="PS51352"/>
    </source>
</evidence>
<accession>A0A0F6TUB0</accession>
<dbReference type="CDD" id="cd03011">
    <property type="entry name" value="TlpA_like_ScsD_MtbDsbE"/>
    <property type="match status" value="1"/>
</dbReference>
<organism evidence="2 3">
    <name type="scientific">Citrobacter amalonaticus Y19</name>
    <dbReference type="NCBI Taxonomy" id="1261127"/>
    <lineage>
        <taxon>Bacteria</taxon>
        <taxon>Pseudomonadati</taxon>
        <taxon>Pseudomonadota</taxon>
        <taxon>Gammaproteobacteria</taxon>
        <taxon>Enterobacterales</taxon>
        <taxon>Enterobacteriaceae</taxon>
        <taxon>Citrobacter</taxon>
    </lineage>
</organism>
<dbReference type="RefSeq" id="WP_046478892.1">
    <property type="nucleotide sequence ID" value="NZ_CP011132.1"/>
</dbReference>
<dbReference type="Gene3D" id="3.40.30.10">
    <property type="entry name" value="Glutaredoxin"/>
    <property type="match status" value="1"/>
</dbReference>
<dbReference type="InterPro" id="IPR036249">
    <property type="entry name" value="Thioredoxin-like_sf"/>
</dbReference>
<dbReference type="InterPro" id="IPR013766">
    <property type="entry name" value="Thioredoxin_domain"/>
</dbReference>
<protein>
    <submittedName>
        <fullName evidence="2">Alkyl hydroperoxide reductase</fullName>
    </submittedName>
</protein>